<feature type="region of interest" description="Disordered" evidence="3">
    <location>
        <begin position="227"/>
        <end position="285"/>
    </location>
</feature>
<protein>
    <submittedName>
        <fullName evidence="6">Carbohydrate-binding module family 50 protein</fullName>
    </submittedName>
</protein>
<dbReference type="PANTHER" id="PTHR34997:SF1">
    <property type="entry name" value="PEPTIDOGLYCAN-BINDING LYSIN DOMAIN"/>
    <property type="match status" value="1"/>
</dbReference>
<feature type="compositionally biased region" description="Polar residues" evidence="3">
    <location>
        <begin position="257"/>
        <end position="270"/>
    </location>
</feature>
<evidence type="ECO:0000256" key="4">
    <source>
        <dbReference type="SAM" id="SignalP"/>
    </source>
</evidence>
<sequence length="341" mass="35851">MVAAQFMLAASSIFALSYGAPMPRSLAERATGATYKAYGGDGTVAKGWPAEKDWKSFDELWEANVPIMKTSCKQFNVENNSDQEIKDIKAGLEAASKTSGVKKEFLLAIMMQESKGCVRAPTTNYGVRNPGLMQDHDGKATCNEGGVKNPCPANLITQMITEGATSEFGLKQTIELSKASDVSKYYKAARIYNSGSIAASGNLGDGIATHCYASDVANRVRGWVDGGSTCEEGTIGKNTGTAGGNNEKPNETEDPKPTTTSKPISNSKPTTPVKEESKPSGTKAQGAAAGCKKWYTIKAGDTCASAEKAAGAPAGTLQKLNTGLSADCSNLWKGYSYCIGQ</sequence>
<dbReference type="SUPFAM" id="SSF53955">
    <property type="entry name" value="Lysozyme-like"/>
    <property type="match status" value="1"/>
</dbReference>
<keyword evidence="2" id="KW-0843">Virulence</keyword>
<feature type="signal peptide" evidence="4">
    <location>
        <begin position="1"/>
        <end position="19"/>
    </location>
</feature>
<dbReference type="AlphaFoldDB" id="A0A6A6DNL5"/>
<dbReference type="InterPro" id="IPR036779">
    <property type="entry name" value="LysM_dom_sf"/>
</dbReference>
<feature type="chain" id="PRO_5025359993" evidence="4">
    <location>
        <begin position="20"/>
        <end position="341"/>
    </location>
</feature>
<dbReference type="PANTHER" id="PTHR34997">
    <property type="entry name" value="AM15"/>
    <property type="match status" value="1"/>
</dbReference>
<dbReference type="Gene3D" id="3.10.350.10">
    <property type="entry name" value="LysM domain"/>
    <property type="match status" value="1"/>
</dbReference>
<gene>
    <name evidence="6" type="ORF">K469DRAFT_692805</name>
</gene>
<evidence type="ECO:0000256" key="3">
    <source>
        <dbReference type="SAM" id="MobiDB-lite"/>
    </source>
</evidence>
<keyword evidence="1" id="KW-0147">Chitin-binding</keyword>
<name>A0A6A6DNL5_9PEZI</name>
<dbReference type="InterPro" id="IPR018392">
    <property type="entry name" value="LysM"/>
</dbReference>
<organism evidence="6 7">
    <name type="scientific">Zopfia rhizophila CBS 207.26</name>
    <dbReference type="NCBI Taxonomy" id="1314779"/>
    <lineage>
        <taxon>Eukaryota</taxon>
        <taxon>Fungi</taxon>
        <taxon>Dikarya</taxon>
        <taxon>Ascomycota</taxon>
        <taxon>Pezizomycotina</taxon>
        <taxon>Dothideomycetes</taxon>
        <taxon>Dothideomycetes incertae sedis</taxon>
        <taxon>Zopfiaceae</taxon>
        <taxon>Zopfia</taxon>
    </lineage>
</organism>
<dbReference type="Gene3D" id="1.10.530.10">
    <property type="match status" value="1"/>
</dbReference>
<dbReference type="EMBL" id="ML994657">
    <property type="protein sequence ID" value="KAF2180615.1"/>
    <property type="molecule type" value="Genomic_DNA"/>
</dbReference>
<evidence type="ECO:0000256" key="2">
    <source>
        <dbReference type="ARBA" id="ARBA00023026"/>
    </source>
</evidence>
<reference evidence="6" key="1">
    <citation type="journal article" date="2020" name="Stud. Mycol.">
        <title>101 Dothideomycetes genomes: a test case for predicting lifestyles and emergence of pathogens.</title>
        <authorList>
            <person name="Haridas S."/>
            <person name="Albert R."/>
            <person name="Binder M."/>
            <person name="Bloem J."/>
            <person name="Labutti K."/>
            <person name="Salamov A."/>
            <person name="Andreopoulos B."/>
            <person name="Baker S."/>
            <person name="Barry K."/>
            <person name="Bills G."/>
            <person name="Bluhm B."/>
            <person name="Cannon C."/>
            <person name="Castanera R."/>
            <person name="Culley D."/>
            <person name="Daum C."/>
            <person name="Ezra D."/>
            <person name="Gonzalez J."/>
            <person name="Henrissat B."/>
            <person name="Kuo A."/>
            <person name="Liang C."/>
            <person name="Lipzen A."/>
            <person name="Lutzoni F."/>
            <person name="Magnuson J."/>
            <person name="Mondo S."/>
            <person name="Nolan M."/>
            <person name="Ohm R."/>
            <person name="Pangilinan J."/>
            <person name="Park H.-J."/>
            <person name="Ramirez L."/>
            <person name="Alfaro M."/>
            <person name="Sun H."/>
            <person name="Tritt A."/>
            <person name="Yoshinaga Y."/>
            <person name="Zwiers L.-H."/>
            <person name="Turgeon B."/>
            <person name="Goodwin S."/>
            <person name="Spatafora J."/>
            <person name="Crous P."/>
            <person name="Grigoriev I."/>
        </authorList>
    </citation>
    <scope>NUCLEOTIDE SEQUENCE</scope>
    <source>
        <strain evidence="6">CBS 207.26</strain>
    </source>
</reference>
<accession>A0A6A6DNL5</accession>
<dbReference type="Proteomes" id="UP000800200">
    <property type="component" value="Unassembled WGS sequence"/>
</dbReference>
<dbReference type="OrthoDB" id="1193027at2759"/>
<proteinExistence type="predicted"/>
<evidence type="ECO:0000313" key="6">
    <source>
        <dbReference type="EMBL" id="KAF2180615.1"/>
    </source>
</evidence>
<feature type="domain" description="LysM" evidence="5">
    <location>
        <begin position="293"/>
        <end position="339"/>
    </location>
</feature>
<dbReference type="GO" id="GO:0008061">
    <property type="term" value="F:chitin binding"/>
    <property type="evidence" value="ECO:0007669"/>
    <property type="project" value="UniProtKB-KW"/>
</dbReference>
<dbReference type="PROSITE" id="PS51782">
    <property type="entry name" value="LYSM"/>
    <property type="match status" value="1"/>
</dbReference>
<dbReference type="SUPFAM" id="SSF54106">
    <property type="entry name" value="LysM domain"/>
    <property type="match status" value="1"/>
</dbReference>
<evidence type="ECO:0000313" key="7">
    <source>
        <dbReference type="Proteomes" id="UP000800200"/>
    </source>
</evidence>
<keyword evidence="4" id="KW-0732">Signal</keyword>
<dbReference type="InterPro" id="IPR023346">
    <property type="entry name" value="Lysozyme-like_dom_sf"/>
</dbReference>
<keyword evidence="7" id="KW-1185">Reference proteome</keyword>
<evidence type="ECO:0000256" key="1">
    <source>
        <dbReference type="ARBA" id="ARBA00022669"/>
    </source>
</evidence>
<evidence type="ECO:0000259" key="5">
    <source>
        <dbReference type="PROSITE" id="PS51782"/>
    </source>
</evidence>
<dbReference type="CDD" id="cd00118">
    <property type="entry name" value="LysM"/>
    <property type="match status" value="1"/>
</dbReference>
<dbReference type="InterPro" id="IPR052210">
    <property type="entry name" value="LysM1-like"/>
</dbReference>